<dbReference type="EMBL" id="LCWV01000008">
    <property type="protein sequence ID" value="PWI70871.1"/>
    <property type="molecule type" value="Genomic_DNA"/>
</dbReference>
<evidence type="ECO:0000313" key="8">
    <source>
        <dbReference type="EMBL" id="KAK4090362.1"/>
    </source>
</evidence>
<comment type="caution">
    <text evidence="9">The sequence shown here is derived from an EMBL/GenBank/DDBJ whole genome shotgun (WGS) entry which is preliminary data.</text>
</comment>
<feature type="domain" description="Phenol hydroxylase-like C-terminal dimerisation" evidence="7">
    <location>
        <begin position="540"/>
        <end position="734"/>
    </location>
</feature>
<dbReference type="SUPFAM" id="SSF52833">
    <property type="entry name" value="Thioredoxin-like"/>
    <property type="match status" value="1"/>
</dbReference>
<dbReference type="InterPro" id="IPR012941">
    <property type="entry name" value="Phe_hydrox_C_dim_dom"/>
</dbReference>
<evidence type="ECO:0000256" key="1">
    <source>
        <dbReference type="ARBA" id="ARBA00007801"/>
    </source>
</evidence>
<dbReference type="Pfam" id="PF01494">
    <property type="entry name" value="FAD_binding_3"/>
    <property type="match status" value="1"/>
</dbReference>
<evidence type="ECO:0000259" key="7">
    <source>
        <dbReference type="Pfam" id="PF07976"/>
    </source>
</evidence>
<dbReference type="SUPFAM" id="SSF54373">
    <property type="entry name" value="FAD-linked reductases, C-terminal domain"/>
    <property type="match status" value="1"/>
</dbReference>
<dbReference type="PRINTS" id="PR00420">
    <property type="entry name" value="RNGMNOXGNASE"/>
</dbReference>
<evidence type="ECO:0000256" key="5">
    <source>
        <dbReference type="SAM" id="MobiDB-lite"/>
    </source>
</evidence>
<dbReference type="PANTHER" id="PTHR43004">
    <property type="entry name" value="TRK SYSTEM POTASSIUM UPTAKE PROTEIN"/>
    <property type="match status" value="1"/>
</dbReference>
<dbReference type="InterPro" id="IPR002938">
    <property type="entry name" value="FAD-bd"/>
</dbReference>
<dbReference type="Gene3D" id="3.30.9.10">
    <property type="entry name" value="D-Amino Acid Oxidase, subunit A, domain 2"/>
    <property type="match status" value="1"/>
</dbReference>
<dbReference type="Gene3D" id="3.50.50.60">
    <property type="entry name" value="FAD/NAD(P)-binding domain"/>
    <property type="match status" value="1"/>
</dbReference>
<reference evidence="8 11" key="4">
    <citation type="journal article" date="2024" name="Microbiol. Resour. Announc.">
        <title>Genome annotations for the ascomycete fungi Trichoderma harzianum, Trichoderma aggressivum, and Purpureocillium lilacinum.</title>
        <authorList>
            <person name="Beijen E.P.W."/>
            <person name="Ohm R.A."/>
        </authorList>
    </citation>
    <scope>NUCLEOTIDE SEQUENCE [LARGE SCALE GENOMIC DNA]</scope>
    <source>
        <strain evidence="8 11">CBS 150709</strain>
    </source>
</reference>
<reference evidence="9" key="1">
    <citation type="submission" date="2015-05" db="EMBL/GenBank/DDBJ databases">
        <authorList>
            <person name="Wang D.B."/>
            <person name="Wang M."/>
        </authorList>
    </citation>
    <scope>NUCLEOTIDE SEQUENCE</scope>
    <source>
        <strain evidence="9">36-1</strain>
    </source>
</reference>
<organism evidence="9 10">
    <name type="scientific">Purpureocillium lilacinum</name>
    <name type="common">Paecilomyces lilacinus</name>
    <dbReference type="NCBI Taxonomy" id="33203"/>
    <lineage>
        <taxon>Eukaryota</taxon>
        <taxon>Fungi</taxon>
        <taxon>Dikarya</taxon>
        <taxon>Ascomycota</taxon>
        <taxon>Pezizomycotina</taxon>
        <taxon>Sordariomycetes</taxon>
        <taxon>Hypocreomycetidae</taxon>
        <taxon>Hypocreales</taxon>
        <taxon>Ophiocordycipitaceae</taxon>
        <taxon>Purpureocillium</taxon>
    </lineage>
</organism>
<feature type="compositionally biased region" description="Polar residues" evidence="5">
    <location>
        <begin position="507"/>
        <end position="519"/>
    </location>
</feature>
<keyword evidence="11" id="KW-1185">Reference proteome</keyword>
<feature type="domain" description="FAD-binding" evidence="6">
    <location>
        <begin position="120"/>
        <end position="486"/>
    </location>
</feature>
<keyword evidence="4" id="KW-0560">Oxidoreductase</keyword>
<dbReference type="CDD" id="cd02979">
    <property type="entry name" value="PHOX_C"/>
    <property type="match status" value="1"/>
</dbReference>
<accession>A0A2U3E8M8</accession>
<dbReference type="PANTHER" id="PTHR43004:SF10">
    <property type="entry name" value="2-MONOOXYGENASE, PUTATIVE (AFU_ORTHOLOGUE AFUA_6G11480)-RELATED"/>
    <property type="match status" value="1"/>
</dbReference>
<dbReference type="InterPro" id="IPR036188">
    <property type="entry name" value="FAD/NAD-bd_sf"/>
</dbReference>
<evidence type="ECO:0000313" key="11">
    <source>
        <dbReference type="Proteomes" id="UP001287286"/>
    </source>
</evidence>
<keyword evidence="3" id="KW-0274">FAD</keyword>
<evidence type="ECO:0000313" key="10">
    <source>
        <dbReference type="Proteomes" id="UP000245956"/>
    </source>
</evidence>
<dbReference type="GO" id="GO:0071949">
    <property type="term" value="F:FAD binding"/>
    <property type="evidence" value="ECO:0007669"/>
    <property type="project" value="InterPro"/>
</dbReference>
<evidence type="ECO:0008006" key="12">
    <source>
        <dbReference type="Google" id="ProtNLM"/>
    </source>
</evidence>
<dbReference type="EMBL" id="JAWRVI010000015">
    <property type="protein sequence ID" value="KAK4090362.1"/>
    <property type="molecule type" value="Genomic_DNA"/>
</dbReference>
<evidence type="ECO:0000256" key="4">
    <source>
        <dbReference type="ARBA" id="ARBA00023002"/>
    </source>
</evidence>
<dbReference type="SUPFAM" id="SSF51905">
    <property type="entry name" value="FAD/NAD(P)-binding domain"/>
    <property type="match status" value="1"/>
</dbReference>
<comment type="similarity">
    <text evidence="1">Belongs to the PheA/TfdB FAD monooxygenase family.</text>
</comment>
<dbReference type="Pfam" id="PF07976">
    <property type="entry name" value="Phe_hydrox_dim"/>
    <property type="match status" value="1"/>
</dbReference>
<dbReference type="GO" id="GO:0016709">
    <property type="term" value="F:oxidoreductase activity, acting on paired donors, with incorporation or reduction of molecular oxygen, NAD(P)H as one donor, and incorporation of one atom of oxygen"/>
    <property type="evidence" value="ECO:0007669"/>
    <property type="project" value="UniProtKB-ARBA"/>
</dbReference>
<gene>
    <name evidence="9" type="ORF">PCL_12239</name>
    <name evidence="8" type="ORF">Purlil1_5034</name>
</gene>
<reference evidence="9 10" key="2">
    <citation type="journal article" date="2016" name="Front. Microbiol.">
        <title>Genome and transcriptome sequences reveal the specific parasitism of the nematophagous Purpureocillium lilacinum 36-1.</title>
        <authorList>
            <person name="Xie J."/>
            <person name="Li S."/>
            <person name="Mo C."/>
            <person name="Xiao X."/>
            <person name="Peng D."/>
            <person name="Wang G."/>
            <person name="Xiao Y."/>
        </authorList>
    </citation>
    <scope>NUCLEOTIDE SEQUENCE [LARGE SCALE GENOMIC DNA]</scope>
    <source>
        <strain evidence="9 10">36-1</strain>
    </source>
</reference>
<protein>
    <recommendedName>
        <fullName evidence="12">Phenol 2-monooxygenase</fullName>
    </recommendedName>
</protein>
<dbReference type="Gene3D" id="3.40.30.20">
    <property type="match status" value="1"/>
</dbReference>
<keyword evidence="2" id="KW-0285">Flavoprotein</keyword>
<feature type="region of interest" description="Disordered" evidence="5">
    <location>
        <begin position="501"/>
        <end position="520"/>
    </location>
</feature>
<dbReference type="NCBIfam" id="NF006144">
    <property type="entry name" value="PRK08294.1"/>
    <property type="match status" value="1"/>
</dbReference>
<evidence type="ECO:0000259" key="6">
    <source>
        <dbReference type="Pfam" id="PF01494"/>
    </source>
</evidence>
<dbReference type="AlphaFoldDB" id="A0A2U3E8M8"/>
<name>A0A2U3E8M8_PURLI</name>
<evidence type="ECO:0000256" key="3">
    <source>
        <dbReference type="ARBA" id="ARBA00022827"/>
    </source>
</evidence>
<dbReference type="InterPro" id="IPR050641">
    <property type="entry name" value="RIFMO-like"/>
</dbReference>
<evidence type="ECO:0000313" key="9">
    <source>
        <dbReference type="EMBL" id="PWI70871.1"/>
    </source>
</evidence>
<dbReference type="Proteomes" id="UP001287286">
    <property type="component" value="Unassembled WGS sequence"/>
</dbReference>
<reference evidence="8" key="3">
    <citation type="submission" date="2023-11" db="EMBL/GenBank/DDBJ databases">
        <authorList>
            <person name="Beijen E."/>
            <person name="Ohm R.A."/>
        </authorList>
    </citation>
    <scope>NUCLEOTIDE SEQUENCE</scope>
    <source>
        <strain evidence="8">CBS 150709</strain>
    </source>
</reference>
<sequence>MSVYIFIATGQRTNCWHIIAACLATPQHRIGGIPSPDAPVGEVGMMPPAPTPGRLGNRPAKQLQRESATRQGKPAVAYFHSINKGSQSMASSNLCELIRIANNASYFTDEHCDNMTAEEFDVLICGSGSAGLCAAIWLARYGIRFKMLEARDGPLRIGQADGVQCRTVEIFESLGIADALLKESYHVMEIAFWSACSKEGEVGGEQGVIQRDYVGPDTEPGLSHQPHVILNQARVNEIMMDEVVRLSGNQNNVEYGRRVRDVTVVKEAEEDVQVSLKLPYVKVAAEDRHGKSHVYRAQYVLACDGAHSTVRKSLGFHMQGDSSDTNWGVMDVFVNTDFPDIRKKAIIKSQHGSIILIPREGDQLVRFYVELPPSATQPLDLEHLTQRVSQVFQPYQMQIVDTAWWSTYSIGQRLADHFHDSMRVFLTGDACHTHSPKAGQGMNVSLQDGYNIGWKLGQVLTGRAPESLLETYILERKDTATKLIEFDRGFAKLVSSSSSSTSHEDQVATNGDQKTTTTPAERFREQFLAAGRYTAGLATRYPASCITRSRAPGSVGFVCDEAKGITIGMRFPCAAVLRLSDGKPMQLSQALPSDGRWHVVVFSRRDIWSHGLHVIAAKLATAFQGYEPAGSDEDSFINTVLVLSKMPAAHSAPLNLPALFCPLQGKLKLKSHTKVFVDAENRHAAGWGHAFDLYGIAATSSIIVIVRPDLYVAEVCDLNDSARVVDFFGGCLLPATK</sequence>
<proteinExistence type="inferred from homology"/>
<dbReference type="InterPro" id="IPR038220">
    <property type="entry name" value="PHOX_C_sf"/>
</dbReference>
<evidence type="ECO:0000256" key="2">
    <source>
        <dbReference type="ARBA" id="ARBA00022630"/>
    </source>
</evidence>
<dbReference type="InterPro" id="IPR036249">
    <property type="entry name" value="Thioredoxin-like_sf"/>
</dbReference>
<dbReference type="Proteomes" id="UP000245956">
    <property type="component" value="Unassembled WGS sequence"/>
</dbReference>